<dbReference type="Gramene" id="KMS99537">
    <property type="protein sequence ID" value="KMS99537"/>
    <property type="gene ID" value="BVRB_1g023080"/>
</dbReference>
<dbReference type="OMA" id="RYDAEIF"/>
<name>A0A0J8BHL8_BETVV</name>
<comment type="subcellular location">
    <subcellularLocation>
        <location evidence="1">Endomembrane system</location>
    </subcellularLocation>
</comment>
<evidence type="ECO:0000256" key="1">
    <source>
        <dbReference type="ARBA" id="ARBA00004308"/>
    </source>
</evidence>
<evidence type="ECO:0000256" key="4">
    <source>
        <dbReference type="ARBA" id="ARBA00022692"/>
    </source>
</evidence>
<proteinExistence type="predicted"/>
<dbReference type="PANTHER" id="PTHR13301">
    <property type="entry name" value="X-BOX TRANSCRIPTION FACTOR-RELATED"/>
    <property type="match status" value="1"/>
</dbReference>
<dbReference type="InterPro" id="IPR005150">
    <property type="entry name" value="Cellulose_synth"/>
</dbReference>
<dbReference type="GO" id="GO:0016020">
    <property type="term" value="C:membrane"/>
    <property type="evidence" value="ECO:0007669"/>
    <property type="project" value="InterPro"/>
</dbReference>
<feature type="transmembrane region" description="Helical" evidence="8">
    <location>
        <begin position="266"/>
        <end position="285"/>
    </location>
</feature>
<dbReference type="GO" id="GO:0030244">
    <property type="term" value="P:cellulose biosynthetic process"/>
    <property type="evidence" value="ECO:0007669"/>
    <property type="project" value="InterPro"/>
</dbReference>
<accession>A0A0J8BHL8</accession>
<evidence type="ECO:0000256" key="8">
    <source>
        <dbReference type="SAM" id="Phobius"/>
    </source>
</evidence>
<reference evidence="9 10" key="1">
    <citation type="journal article" date="2014" name="Nature">
        <title>The genome of the recently domesticated crop plant sugar beet (Beta vulgaris).</title>
        <authorList>
            <person name="Dohm J.C."/>
            <person name="Minoche A.E."/>
            <person name="Holtgrawe D."/>
            <person name="Capella-Gutierrez S."/>
            <person name="Zakrzewski F."/>
            <person name="Tafer H."/>
            <person name="Rupp O."/>
            <person name="Sorensen T.R."/>
            <person name="Stracke R."/>
            <person name="Reinhardt R."/>
            <person name="Goesmann A."/>
            <person name="Kraft T."/>
            <person name="Schulz B."/>
            <person name="Stadler P.F."/>
            <person name="Schmidt T."/>
            <person name="Gabaldon T."/>
            <person name="Lehrach H."/>
            <person name="Weisshaar B."/>
            <person name="Himmelbauer H."/>
        </authorList>
    </citation>
    <scope>NUCLEOTIDE SEQUENCE [LARGE SCALE GENOMIC DNA]</scope>
    <source>
        <tissue evidence="9">Taproot</tissue>
    </source>
</reference>
<dbReference type="Pfam" id="PF03552">
    <property type="entry name" value="Cellulose_synt"/>
    <property type="match status" value="1"/>
</dbReference>
<dbReference type="OrthoDB" id="72851at2759"/>
<dbReference type="KEGG" id="bvg:104905898"/>
<evidence type="ECO:0000256" key="2">
    <source>
        <dbReference type="ARBA" id="ARBA00022676"/>
    </source>
</evidence>
<evidence type="ECO:0000256" key="6">
    <source>
        <dbReference type="ARBA" id="ARBA00023136"/>
    </source>
</evidence>
<evidence type="ECO:0000256" key="5">
    <source>
        <dbReference type="ARBA" id="ARBA00022989"/>
    </source>
</evidence>
<evidence type="ECO:0000256" key="3">
    <source>
        <dbReference type="ARBA" id="ARBA00022679"/>
    </source>
</evidence>
<dbReference type="AlphaFoldDB" id="A0A0J8BHL8"/>
<keyword evidence="10" id="KW-1185">Reference proteome</keyword>
<evidence type="ECO:0000256" key="7">
    <source>
        <dbReference type="ARBA" id="ARBA00023316"/>
    </source>
</evidence>
<dbReference type="GO" id="GO:0016760">
    <property type="term" value="F:cellulose synthase (UDP-forming) activity"/>
    <property type="evidence" value="ECO:0007669"/>
    <property type="project" value="InterPro"/>
</dbReference>
<protein>
    <submittedName>
        <fullName evidence="9">Uncharacterized protein</fullName>
    </submittedName>
</protein>
<keyword evidence="4 8" id="KW-0812">Transmembrane</keyword>
<evidence type="ECO:0000313" key="10">
    <source>
        <dbReference type="Proteomes" id="UP000035740"/>
    </source>
</evidence>
<dbReference type="EMBL" id="KQ090215">
    <property type="protein sequence ID" value="KMS99537.1"/>
    <property type="molecule type" value="Genomic_DNA"/>
</dbReference>
<sequence>MTGYMLQSKGWRSVYLKPSRPQFLGAGTIKLNELLIQNTRWTSGLVQIGLSKYCPLIYSPSKMHILHRISSSWVTLYPLGFISVWCFTTIPLISFLFGVPLYPKVSDTFFTAFAFVFISSLLKLLCEVIVTGGSVRTWLNEQRIWKIKWLAIYAYGVLDSVLTKLRLRKASFIPTNKAEDKDTVRLYEKGKFDFRTSNMFLVPLVTVVTLNLCCFVGGVARLAAVGNWDTMFAQAVLSFYGLIMSFPVMDAMLLRQDNGCIPLSTTLTSTMTALVLLSFGHLILLR</sequence>
<dbReference type="Proteomes" id="UP000035740">
    <property type="component" value="Unassembled WGS sequence"/>
</dbReference>
<dbReference type="GO" id="GO:0071555">
    <property type="term" value="P:cell wall organization"/>
    <property type="evidence" value="ECO:0007669"/>
    <property type="project" value="UniProtKB-KW"/>
</dbReference>
<keyword evidence="7" id="KW-0961">Cell wall biogenesis/degradation</keyword>
<keyword evidence="2" id="KW-0328">Glycosyltransferase</keyword>
<dbReference type="GO" id="GO:0012505">
    <property type="term" value="C:endomembrane system"/>
    <property type="evidence" value="ECO:0007669"/>
    <property type="project" value="UniProtKB-SubCell"/>
</dbReference>
<gene>
    <name evidence="9" type="ORF">BVRB_1g023080</name>
</gene>
<dbReference type="eggNOG" id="ENOG502QQE5">
    <property type="taxonomic scope" value="Eukaryota"/>
</dbReference>
<feature type="transmembrane region" description="Helical" evidence="8">
    <location>
        <begin position="73"/>
        <end position="97"/>
    </location>
</feature>
<evidence type="ECO:0000313" key="9">
    <source>
        <dbReference type="EMBL" id="KMS99537.1"/>
    </source>
</evidence>
<feature type="transmembrane region" description="Helical" evidence="8">
    <location>
        <begin position="109"/>
        <end position="130"/>
    </location>
</feature>
<keyword evidence="6 8" id="KW-0472">Membrane</keyword>
<feature type="transmembrane region" description="Helical" evidence="8">
    <location>
        <begin position="199"/>
        <end position="220"/>
    </location>
</feature>
<keyword evidence="5 8" id="KW-1133">Transmembrane helix</keyword>
<keyword evidence="3" id="KW-0808">Transferase</keyword>
<organism evidence="9 10">
    <name type="scientific">Beta vulgaris subsp. vulgaris</name>
    <name type="common">Beet</name>
    <dbReference type="NCBI Taxonomy" id="3555"/>
    <lineage>
        <taxon>Eukaryota</taxon>
        <taxon>Viridiplantae</taxon>
        <taxon>Streptophyta</taxon>
        <taxon>Embryophyta</taxon>
        <taxon>Tracheophyta</taxon>
        <taxon>Spermatophyta</taxon>
        <taxon>Magnoliopsida</taxon>
        <taxon>eudicotyledons</taxon>
        <taxon>Gunneridae</taxon>
        <taxon>Pentapetalae</taxon>
        <taxon>Caryophyllales</taxon>
        <taxon>Chenopodiaceae</taxon>
        <taxon>Betoideae</taxon>
        <taxon>Beta</taxon>
    </lineage>
</organism>
<feature type="transmembrane region" description="Helical" evidence="8">
    <location>
        <begin position="232"/>
        <end position="254"/>
    </location>
</feature>